<dbReference type="RefSeq" id="WP_147163098.1">
    <property type="nucleotide sequence ID" value="NZ_BJZO01000024.1"/>
</dbReference>
<sequence>MPVPCSAPYPTAQDRAVLAAQPFDHNAAFANTQLDSLCARLSLERAQGQEGVLAPRHGAPWRLGVVIAGADTLAEGFGATWDSLRVQSLPPAAVALVAADPAAVLSLRIWQETRRPVAPWGKAAVIEDRLAPWLAGERLDLVVVLRAGDAVHPGLLCALARQSLAPAEGDQAPDLMVWNHLLIRTDEQNAREHTEIAYIRAAHPRSHPLALGHGQTTGSQLAITPALLATFPDDPAPLLAAGDIAALALWAARHARWGERLGEFLGACRVASFERALRPVSPLGRAIVRAALETPLLTTRPLVGDDPEAGVCQTPRRRAASIDVVICFRDGADDTLACLDSLARQRTQARVRVILVANQSSAETRARLHAALPALGDAGLATRWLDYDAPFNHSDQINHALALRDDDPPGEAVLILSNDCVLLDGDTLDELAAWALVPGIGAVGPRLVDETGRLTGGAIEGLFLGQDLYPPITETFDCLHAPLIREVMAVAFSCAALARATWEHIPPLDAVHFPVGLNDVDYCLRLEAAGFVQVALGPWRARHRPHGSRAHVDDNAQIARLRTRYPHLWTARERYPGNDFLRQIAVMQARRTALGER</sequence>
<dbReference type="Gene3D" id="3.90.550.10">
    <property type="entry name" value="Spore Coat Polysaccharide Biosynthesis Protein SpsA, Chain A"/>
    <property type="match status" value="1"/>
</dbReference>
<keyword evidence="1" id="KW-0808">Transferase</keyword>
<dbReference type="AlphaFoldDB" id="A0A512H6K7"/>
<comment type="caution">
    <text evidence="1">The sequence shown here is derived from an EMBL/GenBank/DDBJ whole genome shotgun (WGS) entry which is preliminary data.</text>
</comment>
<reference evidence="1 2" key="1">
    <citation type="submission" date="2019-07" db="EMBL/GenBank/DDBJ databases">
        <title>Whole genome shotgun sequence of Rhodospirillum oryzae NBRC 107573.</title>
        <authorList>
            <person name="Hosoyama A."/>
            <person name="Uohara A."/>
            <person name="Ohji S."/>
            <person name="Ichikawa N."/>
        </authorList>
    </citation>
    <scope>NUCLEOTIDE SEQUENCE [LARGE SCALE GENOMIC DNA]</scope>
    <source>
        <strain evidence="1 2">NBRC 107573</strain>
    </source>
</reference>
<dbReference type="OrthoDB" id="115878at2"/>
<dbReference type="SUPFAM" id="SSF53448">
    <property type="entry name" value="Nucleotide-diphospho-sugar transferases"/>
    <property type="match status" value="1"/>
</dbReference>
<evidence type="ECO:0000313" key="1">
    <source>
        <dbReference type="EMBL" id="GEO81058.1"/>
    </source>
</evidence>
<dbReference type="PANTHER" id="PTHR43179:SF7">
    <property type="entry name" value="RHAMNOSYLTRANSFERASE WBBL"/>
    <property type="match status" value="1"/>
</dbReference>
<dbReference type="EMBL" id="BJZO01000024">
    <property type="protein sequence ID" value="GEO81058.1"/>
    <property type="molecule type" value="Genomic_DNA"/>
</dbReference>
<accession>A0A512H6K7</accession>
<dbReference type="PANTHER" id="PTHR43179">
    <property type="entry name" value="RHAMNOSYLTRANSFERASE WBBL"/>
    <property type="match status" value="1"/>
</dbReference>
<dbReference type="Proteomes" id="UP000321567">
    <property type="component" value="Unassembled WGS sequence"/>
</dbReference>
<gene>
    <name evidence="1" type="ORF">ROR02_11890</name>
</gene>
<evidence type="ECO:0000313" key="2">
    <source>
        <dbReference type="Proteomes" id="UP000321567"/>
    </source>
</evidence>
<protein>
    <submittedName>
        <fullName evidence="1">Glycosyl transferase</fullName>
    </submittedName>
</protein>
<dbReference type="GO" id="GO:0016740">
    <property type="term" value="F:transferase activity"/>
    <property type="evidence" value="ECO:0007669"/>
    <property type="project" value="UniProtKB-KW"/>
</dbReference>
<proteinExistence type="predicted"/>
<keyword evidence="2" id="KW-1185">Reference proteome</keyword>
<dbReference type="InterPro" id="IPR029044">
    <property type="entry name" value="Nucleotide-diphossugar_trans"/>
</dbReference>
<name>A0A512H6K7_9PROT</name>
<organism evidence="1 2">
    <name type="scientific">Pararhodospirillum oryzae</name>
    <dbReference type="NCBI Taxonomy" id="478448"/>
    <lineage>
        <taxon>Bacteria</taxon>
        <taxon>Pseudomonadati</taxon>
        <taxon>Pseudomonadota</taxon>
        <taxon>Alphaproteobacteria</taxon>
        <taxon>Rhodospirillales</taxon>
        <taxon>Rhodospirillaceae</taxon>
        <taxon>Pararhodospirillum</taxon>
    </lineage>
</organism>